<dbReference type="PIRSF" id="PIRSF002419">
    <property type="entry name" value="Tetraspanin"/>
    <property type="match status" value="1"/>
</dbReference>
<evidence type="ECO:0000256" key="1">
    <source>
        <dbReference type="ARBA" id="ARBA00004141"/>
    </source>
</evidence>
<dbReference type="PRINTS" id="PR00259">
    <property type="entry name" value="TMFOUR"/>
</dbReference>
<keyword evidence="6" id="KW-1015">Disulfide bond</keyword>
<dbReference type="GO" id="GO:0005886">
    <property type="term" value="C:plasma membrane"/>
    <property type="evidence" value="ECO:0007669"/>
    <property type="project" value="TreeGrafter"/>
</dbReference>
<feature type="transmembrane region" description="Helical" evidence="7">
    <location>
        <begin position="239"/>
        <end position="260"/>
    </location>
</feature>
<gene>
    <name evidence="8" type="ORF">CUNI_LOCUS11549</name>
</gene>
<sequence length="280" mass="31365">MACCTSRDTFVSPLLKYILFFFNFIFWLAGFSLLAIGVWAHLEKERFTFDDVQSVFDFITDISILSITIGCLIFLLGFCGCLGALRENTCLIKLYYITLCVIFFGQVGGAVYVFLKSNEFKDLFVKTLKEELVPLYTEKTDKKTLVDWIQEQLGCCGISNDGYKDWNNNEYYNCSKTNRSPLACAVPHSCCIKQDTVYAGVPNILCGANSLNETVQGSTNNIYVVGCVSSVMRIVESNLPVVGGLIIALAIPQILGIVLGRTLDGQITDQLARWRRMHER</sequence>
<dbReference type="PANTHER" id="PTHR19282:SF515">
    <property type="entry name" value="TETRASPANIN"/>
    <property type="match status" value="1"/>
</dbReference>
<evidence type="ECO:0000256" key="4">
    <source>
        <dbReference type="ARBA" id="ARBA00022989"/>
    </source>
</evidence>
<feature type="transmembrane region" description="Helical" evidence="7">
    <location>
        <begin position="94"/>
        <end position="115"/>
    </location>
</feature>
<accession>A0A8S3ZG90</accession>
<evidence type="ECO:0000256" key="7">
    <source>
        <dbReference type="RuleBase" id="RU361218"/>
    </source>
</evidence>
<dbReference type="InterPro" id="IPR000301">
    <property type="entry name" value="Tetraspanin_animals"/>
</dbReference>
<feature type="transmembrane region" description="Helical" evidence="7">
    <location>
        <begin position="17"/>
        <end position="42"/>
    </location>
</feature>
<evidence type="ECO:0000313" key="8">
    <source>
        <dbReference type="EMBL" id="CAG5125991.1"/>
    </source>
</evidence>
<evidence type="ECO:0000313" key="9">
    <source>
        <dbReference type="Proteomes" id="UP000678393"/>
    </source>
</evidence>
<dbReference type="Gene3D" id="1.10.1450.10">
    <property type="entry name" value="Tetraspanin"/>
    <property type="match status" value="1"/>
</dbReference>
<comment type="caution">
    <text evidence="8">The sequence shown here is derived from an EMBL/GenBank/DDBJ whole genome shotgun (WGS) entry which is preliminary data.</text>
</comment>
<dbReference type="Pfam" id="PF00335">
    <property type="entry name" value="Tetraspanin"/>
    <property type="match status" value="1"/>
</dbReference>
<keyword evidence="5 7" id="KW-0472">Membrane</keyword>
<dbReference type="OrthoDB" id="2014092at2759"/>
<keyword evidence="9" id="KW-1185">Reference proteome</keyword>
<protein>
    <recommendedName>
        <fullName evidence="7">Tetraspanin</fullName>
    </recommendedName>
</protein>
<comment type="similarity">
    <text evidence="2 7">Belongs to the tetraspanin (TM4SF) family.</text>
</comment>
<dbReference type="SUPFAM" id="SSF48652">
    <property type="entry name" value="Tetraspanin"/>
    <property type="match status" value="1"/>
</dbReference>
<name>A0A8S3ZG90_9EUPU</name>
<evidence type="ECO:0000256" key="6">
    <source>
        <dbReference type="PIRSR" id="PIRSR002419-1"/>
    </source>
</evidence>
<dbReference type="AlphaFoldDB" id="A0A8S3ZG90"/>
<organism evidence="8 9">
    <name type="scientific">Candidula unifasciata</name>
    <dbReference type="NCBI Taxonomy" id="100452"/>
    <lineage>
        <taxon>Eukaryota</taxon>
        <taxon>Metazoa</taxon>
        <taxon>Spiralia</taxon>
        <taxon>Lophotrochozoa</taxon>
        <taxon>Mollusca</taxon>
        <taxon>Gastropoda</taxon>
        <taxon>Heterobranchia</taxon>
        <taxon>Euthyneura</taxon>
        <taxon>Panpulmonata</taxon>
        <taxon>Eupulmonata</taxon>
        <taxon>Stylommatophora</taxon>
        <taxon>Helicina</taxon>
        <taxon>Helicoidea</taxon>
        <taxon>Geomitridae</taxon>
        <taxon>Candidula</taxon>
    </lineage>
</organism>
<comment type="subcellular location">
    <subcellularLocation>
        <location evidence="1 7">Membrane</location>
        <topology evidence="1 7">Multi-pass membrane protein</topology>
    </subcellularLocation>
</comment>
<evidence type="ECO:0000256" key="2">
    <source>
        <dbReference type="ARBA" id="ARBA00006840"/>
    </source>
</evidence>
<dbReference type="PANTHER" id="PTHR19282">
    <property type="entry name" value="TETRASPANIN"/>
    <property type="match status" value="1"/>
</dbReference>
<evidence type="ECO:0000256" key="3">
    <source>
        <dbReference type="ARBA" id="ARBA00022692"/>
    </source>
</evidence>
<evidence type="ECO:0000256" key="5">
    <source>
        <dbReference type="ARBA" id="ARBA00023136"/>
    </source>
</evidence>
<dbReference type="EMBL" id="CAJHNH020002223">
    <property type="protein sequence ID" value="CAG5125991.1"/>
    <property type="molecule type" value="Genomic_DNA"/>
</dbReference>
<keyword evidence="4 7" id="KW-1133">Transmembrane helix</keyword>
<dbReference type="InterPro" id="IPR018499">
    <property type="entry name" value="Tetraspanin/Peripherin"/>
</dbReference>
<proteinExistence type="inferred from homology"/>
<dbReference type="Proteomes" id="UP000678393">
    <property type="component" value="Unassembled WGS sequence"/>
</dbReference>
<reference evidence="8" key="1">
    <citation type="submission" date="2021-04" db="EMBL/GenBank/DDBJ databases">
        <authorList>
            <consortium name="Molecular Ecology Group"/>
        </authorList>
    </citation>
    <scope>NUCLEOTIDE SEQUENCE</scope>
</reference>
<feature type="disulfide bond" evidence="6">
    <location>
        <begin position="156"/>
        <end position="174"/>
    </location>
</feature>
<dbReference type="InterPro" id="IPR008952">
    <property type="entry name" value="Tetraspanin_EC2_sf"/>
</dbReference>
<keyword evidence="3 7" id="KW-0812">Transmembrane</keyword>
<feature type="transmembrane region" description="Helical" evidence="7">
    <location>
        <begin position="62"/>
        <end position="85"/>
    </location>
</feature>